<dbReference type="Proteomes" id="UP001344251">
    <property type="component" value="Chromosome"/>
</dbReference>
<feature type="transmembrane region" description="Helical" evidence="1">
    <location>
        <begin position="12"/>
        <end position="30"/>
    </location>
</feature>
<organism evidence="2 3">
    <name type="scientific">Streptomyces decoyicus</name>
    <dbReference type="NCBI Taxonomy" id="249567"/>
    <lineage>
        <taxon>Bacteria</taxon>
        <taxon>Bacillati</taxon>
        <taxon>Actinomycetota</taxon>
        <taxon>Actinomycetes</taxon>
        <taxon>Kitasatosporales</taxon>
        <taxon>Streptomycetaceae</taxon>
        <taxon>Streptomyces</taxon>
    </lineage>
</organism>
<dbReference type="EMBL" id="CP109106">
    <property type="protein sequence ID" value="WSB67154.1"/>
    <property type="molecule type" value="Genomic_DNA"/>
</dbReference>
<name>A0ABZ1F9Z1_9ACTN</name>
<evidence type="ECO:0000256" key="1">
    <source>
        <dbReference type="SAM" id="Phobius"/>
    </source>
</evidence>
<dbReference type="RefSeq" id="WP_326616380.1">
    <property type="nucleotide sequence ID" value="NZ_CP109106.1"/>
</dbReference>
<protein>
    <submittedName>
        <fullName evidence="2">Uncharacterized protein</fullName>
    </submittedName>
</protein>
<keyword evidence="1" id="KW-1133">Transmembrane helix</keyword>
<keyword evidence="1" id="KW-0472">Membrane</keyword>
<accession>A0ABZ1F9Z1</accession>
<feature type="transmembrane region" description="Helical" evidence="1">
    <location>
        <begin position="42"/>
        <end position="62"/>
    </location>
</feature>
<gene>
    <name evidence="2" type="ORF">OG863_03790</name>
</gene>
<evidence type="ECO:0000313" key="2">
    <source>
        <dbReference type="EMBL" id="WSB67154.1"/>
    </source>
</evidence>
<reference evidence="2 3" key="1">
    <citation type="submission" date="2022-10" db="EMBL/GenBank/DDBJ databases">
        <title>The complete genomes of actinobacterial strains from the NBC collection.</title>
        <authorList>
            <person name="Joergensen T.S."/>
            <person name="Alvarez Arevalo M."/>
            <person name="Sterndorff E.B."/>
            <person name="Faurdal D."/>
            <person name="Vuksanovic O."/>
            <person name="Mourched A.-S."/>
            <person name="Charusanti P."/>
            <person name="Shaw S."/>
            <person name="Blin K."/>
            <person name="Weber T."/>
        </authorList>
    </citation>
    <scope>NUCLEOTIDE SEQUENCE [LARGE SCALE GENOMIC DNA]</scope>
    <source>
        <strain evidence="2 3">NBC 01774</strain>
    </source>
</reference>
<proteinExistence type="predicted"/>
<keyword evidence="3" id="KW-1185">Reference proteome</keyword>
<evidence type="ECO:0000313" key="3">
    <source>
        <dbReference type="Proteomes" id="UP001344251"/>
    </source>
</evidence>
<feature type="transmembrane region" description="Helical" evidence="1">
    <location>
        <begin position="97"/>
        <end position="115"/>
    </location>
</feature>
<feature type="transmembrane region" description="Helical" evidence="1">
    <location>
        <begin position="121"/>
        <end position="141"/>
    </location>
</feature>
<keyword evidence="1" id="KW-0812">Transmembrane</keyword>
<sequence length="150" mass="16521">MPTALSRTPATRLFAAEALSTVLFSVPMLLFTTPSHPRVPDWFQLLGLGLLLTMIGATVHTWRRTIADELILAGRTVPAAGGACGRLREQLGAERRLRRLLILYPAVLVLLLPVPDNWVNFWFWSTLLAAVSGLISLGLLLRTPGRRGRT</sequence>